<dbReference type="Pfam" id="PF00501">
    <property type="entry name" value="AMP-binding"/>
    <property type="match status" value="1"/>
</dbReference>
<dbReference type="PANTHER" id="PTHR43201:SF5">
    <property type="entry name" value="MEDIUM-CHAIN ACYL-COA LIGASE ACSF2, MITOCHONDRIAL"/>
    <property type="match status" value="1"/>
</dbReference>
<dbReference type="InterPro" id="IPR020845">
    <property type="entry name" value="AMP-binding_CS"/>
</dbReference>
<dbReference type="InterPro" id="IPR000873">
    <property type="entry name" value="AMP-dep_synth/lig_dom"/>
</dbReference>
<evidence type="ECO:0000313" key="6">
    <source>
        <dbReference type="EMBL" id="OYN86459.1"/>
    </source>
</evidence>
<dbReference type="InterPro" id="IPR025110">
    <property type="entry name" value="AMP-bd_C"/>
</dbReference>
<dbReference type="GO" id="GO:0031956">
    <property type="term" value="F:medium-chain fatty acid-CoA ligase activity"/>
    <property type="evidence" value="ECO:0007669"/>
    <property type="project" value="TreeGrafter"/>
</dbReference>
<dbReference type="AlphaFoldDB" id="A0A255E4I9"/>
<gene>
    <name evidence="6" type="ORF">CGZ92_08910</name>
</gene>
<dbReference type="RefSeq" id="WP_094451027.1">
    <property type="nucleotide sequence ID" value="NZ_NMVI01000018.1"/>
</dbReference>
<keyword evidence="2" id="KW-0436">Ligase</keyword>
<dbReference type="InterPro" id="IPR042099">
    <property type="entry name" value="ANL_N_sf"/>
</dbReference>
<reference evidence="6 7" key="1">
    <citation type="submission" date="2017-07" db="EMBL/GenBank/DDBJ databases">
        <title>Draft whole genome sequences of clinical Proprionibacteriaceae strains.</title>
        <authorList>
            <person name="Bernier A.-M."/>
            <person name="Bernard K."/>
            <person name="Domingo M.-C."/>
        </authorList>
    </citation>
    <scope>NUCLEOTIDE SEQUENCE [LARGE SCALE GENOMIC DNA]</scope>
    <source>
        <strain evidence="6 7">NML 160184</strain>
    </source>
</reference>
<feature type="domain" description="AMP-binding enzyme C-terminal" evidence="5">
    <location>
        <begin position="413"/>
        <end position="487"/>
    </location>
</feature>
<dbReference type="GO" id="GO:0006631">
    <property type="term" value="P:fatty acid metabolic process"/>
    <property type="evidence" value="ECO:0007669"/>
    <property type="project" value="TreeGrafter"/>
</dbReference>
<evidence type="ECO:0000256" key="2">
    <source>
        <dbReference type="ARBA" id="ARBA00022598"/>
    </source>
</evidence>
<comment type="caution">
    <text evidence="6">The sequence shown here is derived from an EMBL/GenBank/DDBJ whole genome shotgun (WGS) entry which is preliminary data.</text>
</comment>
<feature type="domain" description="AMP-dependent synthetase/ligase" evidence="4">
    <location>
        <begin position="20"/>
        <end position="361"/>
    </location>
</feature>
<dbReference type="Pfam" id="PF13193">
    <property type="entry name" value="AMP-binding_C"/>
    <property type="match status" value="1"/>
</dbReference>
<evidence type="ECO:0000313" key="7">
    <source>
        <dbReference type="Proteomes" id="UP000216533"/>
    </source>
</evidence>
<evidence type="ECO:0000259" key="4">
    <source>
        <dbReference type="Pfam" id="PF00501"/>
    </source>
</evidence>
<dbReference type="Gene3D" id="3.30.300.30">
    <property type="match status" value="1"/>
</dbReference>
<evidence type="ECO:0000256" key="3">
    <source>
        <dbReference type="SAM" id="MobiDB-lite"/>
    </source>
</evidence>
<protein>
    <submittedName>
        <fullName evidence="6">Acetyl-CoA synthetase</fullName>
    </submittedName>
</protein>
<dbReference type="EMBL" id="NMVI01000018">
    <property type="protein sequence ID" value="OYN86459.1"/>
    <property type="molecule type" value="Genomic_DNA"/>
</dbReference>
<evidence type="ECO:0000259" key="5">
    <source>
        <dbReference type="Pfam" id="PF13193"/>
    </source>
</evidence>
<accession>A0A255E4I9</accession>
<evidence type="ECO:0000256" key="1">
    <source>
        <dbReference type="ARBA" id="ARBA00006432"/>
    </source>
</evidence>
<dbReference type="Gene3D" id="3.40.50.12780">
    <property type="entry name" value="N-terminal domain of ligase-like"/>
    <property type="match status" value="1"/>
</dbReference>
<feature type="region of interest" description="Disordered" evidence="3">
    <location>
        <begin position="1"/>
        <end position="22"/>
    </location>
</feature>
<feature type="compositionally biased region" description="Polar residues" evidence="3">
    <location>
        <begin position="1"/>
        <end position="12"/>
    </location>
</feature>
<dbReference type="SUPFAM" id="SSF56801">
    <property type="entry name" value="Acetyl-CoA synthetase-like"/>
    <property type="match status" value="1"/>
</dbReference>
<sequence length="501" mass="53884">MTVPATHQSLPGNQGEAIDRSHPDRVAVVESRADGSRTEVSFAELDARADAMADRLLRAGHPRGATVVLLGENSADWLASFLGIQRAGLVPAPISYKFPPETRGAVLANADPVLVLVDTPERAAGITTTTAMTFSEAVAPVAGDRRPRPEVAGADPAMILYTSGSTGVPKGVILSQASHLWVLGVGFDPSSTPQITLVAAPLYHMNALANCQASLLRGDTVVLMDRFDAGRFADLIASEQVTNVTGVPPMLALVLQEQQRRTPDQRADFSSVKATYIGSAPASDDLLDQIEAAFPRSRMKLSYGTTESGPVAFSHDPQRRSPRGSVGLAHPAVDIRLVGPDGEPANPGVMEIRTGALLTGYHRRDDVPMPLTGDGFYHTKDVFRRDEDGYYFFEGRVDDMFTSGGENVYPRLVEQVIEDHPDVNEAAVVPVEDPVKGNRPVAFVVPAPGRNVDEAAVKAYTLEHLEPYAHPRRIFVVESLPLSSSNKVDRHALTARAKELL</sequence>
<dbReference type="InterPro" id="IPR045851">
    <property type="entry name" value="AMP-bd_C_sf"/>
</dbReference>
<proteinExistence type="inferred from homology"/>
<dbReference type="PANTHER" id="PTHR43201">
    <property type="entry name" value="ACYL-COA SYNTHETASE"/>
    <property type="match status" value="1"/>
</dbReference>
<name>A0A255E4I9_9ACTN</name>
<dbReference type="Proteomes" id="UP000216533">
    <property type="component" value="Unassembled WGS sequence"/>
</dbReference>
<dbReference type="PROSITE" id="PS00455">
    <property type="entry name" value="AMP_BINDING"/>
    <property type="match status" value="1"/>
</dbReference>
<organism evidence="6 7">
    <name type="scientific">Parenemella sanctibonifatiensis</name>
    <dbReference type="NCBI Taxonomy" id="2016505"/>
    <lineage>
        <taxon>Bacteria</taxon>
        <taxon>Bacillati</taxon>
        <taxon>Actinomycetota</taxon>
        <taxon>Actinomycetes</taxon>
        <taxon>Propionibacteriales</taxon>
        <taxon>Propionibacteriaceae</taxon>
        <taxon>Parenemella</taxon>
    </lineage>
</organism>
<comment type="similarity">
    <text evidence="1">Belongs to the ATP-dependent AMP-binding enzyme family.</text>
</comment>